<feature type="transmembrane region" description="Helical" evidence="6">
    <location>
        <begin position="113"/>
        <end position="133"/>
    </location>
</feature>
<evidence type="ECO:0000256" key="5">
    <source>
        <dbReference type="ARBA" id="ARBA00023136"/>
    </source>
</evidence>
<dbReference type="InterPro" id="IPR017475">
    <property type="entry name" value="EPS_sugar_tfrase"/>
</dbReference>
<dbReference type="PANTHER" id="PTHR30576:SF0">
    <property type="entry name" value="UNDECAPRENYL-PHOSPHATE N-ACETYLGALACTOSAMINYL 1-PHOSPHATE TRANSFERASE-RELATED"/>
    <property type="match status" value="1"/>
</dbReference>
<dbReference type="Gene3D" id="3.40.50.720">
    <property type="entry name" value="NAD(P)-binding Rossmann-like Domain"/>
    <property type="match status" value="1"/>
</dbReference>
<protein>
    <submittedName>
        <fullName evidence="8">Bacterial sugar transferase</fullName>
    </submittedName>
</protein>
<dbReference type="NCBIfam" id="TIGR03025">
    <property type="entry name" value="EPS_sugtrans"/>
    <property type="match status" value="1"/>
</dbReference>
<feature type="transmembrane region" description="Helical" evidence="6">
    <location>
        <begin position="16"/>
        <end position="37"/>
    </location>
</feature>
<dbReference type="GO" id="GO:0016780">
    <property type="term" value="F:phosphotransferase activity, for other substituted phosphate groups"/>
    <property type="evidence" value="ECO:0007669"/>
    <property type="project" value="TreeGrafter"/>
</dbReference>
<accession>A0A3B0QYZ4</accession>
<keyword evidence="3 6" id="KW-0812">Transmembrane</keyword>
<dbReference type="PANTHER" id="PTHR30576">
    <property type="entry name" value="COLANIC BIOSYNTHESIS UDP-GLUCOSE LIPID CARRIER TRANSFERASE"/>
    <property type="match status" value="1"/>
</dbReference>
<feature type="transmembrane region" description="Helical" evidence="6">
    <location>
        <begin position="282"/>
        <end position="305"/>
    </location>
</feature>
<dbReference type="AlphaFoldDB" id="A0A3B0QYZ4"/>
<dbReference type="GO" id="GO:0016020">
    <property type="term" value="C:membrane"/>
    <property type="evidence" value="ECO:0007669"/>
    <property type="project" value="UniProtKB-SubCell"/>
</dbReference>
<keyword evidence="5 6" id="KW-0472">Membrane</keyword>
<gene>
    <name evidence="8" type="ORF">MNBD_BACTEROID02-43</name>
</gene>
<dbReference type="InterPro" id="IPR003362">
    <property type="entry name" value="Bact_transf"/>
</dbReference>
<feature type="domain" description="Bacterial sugar transferase" evidence="7">
    <location>
        <begin position="278"/>
        <end position="459"/>
    </location>
</feature>
<name>A0A3B0QYZ4_9ZZZZ</name>
<keyword evidence="4 6" id="KW-1133">Transmembrane helix</keyword>
<proteinExistence type="predicted"/>
<reference evidence="8" key="1">
    <citation type="submission" date="2018-06" db="EMBL/GenBank/DDBJ databases">
        <authorList>
            <person name="Zhirakovskaya E."/>
        </authorList>
    </citation>
    <scope>NUCLEOTIDE SEQUENCE</scope>
</reference>
<evidence type="ECO:0000313" key="8">
    <source>
        <dbReference type="EMBL" id="VAV85329.1"/>
    </source>
</evidence>
<evidence type="ECO:0000256" key="6">
    <source>
        <dbReference type="SAM" id="Phobius"/>
    </source>
</evidence>
<evidence type="ECO:0000256" key="2">
    <source>
        <dbReference type="ARBA" id="ARBA00022679"/>
    </source>
</evidence>
<evidence type="ECO:0000256" key="3">
    <source>
        <dbReference type="ARBA" id="ARBA00022692"/>
    </source>
</evidence>
<comment type="subcellular location">
    <subcellularLocation>
        <location evidence="1">Membrane</location>
        <topology evidence="1">Multi-pass membrane protein</topology>
    </subcellularLocation>
</comment>
<keyword evidence="2 8" id="KW-0808">Transferase</keyword>
<dbReference type="EMBL" id="UOEB01000217">
    <property type="protein sequence ID" value="VAV85329.1"/>
    <property type="molecule type" value="Genomic_DNA"/>
</dbReference>
<feature type="transmembrane region" description="Helical" evidence="6">
    <location>
        <begin position="81"/>
        <end position="101"/>
    </location>
</feature>
<organism evidence="8">
    <name type="scientific">hydrothermal vent metagenome</name>
    <dbReference type="NCBI Taxonomy" id="652676"/>
    <lineage>
        <taxon>unclassified sequences</taxon>
        <taxon>metagenomes</taxon>
        <taxon>ecological metagenomes</taxon>
    </lineage>
</organism>
<evidence type="ECO:0000256" key="4">
    <source>
        <dbReference type="ARBA" id="ARBA00022989"/>
    </source>
</evidence>
<feature type="transmembrane region" description="Helical" evidence="6">
    <location>
        <begin position="49"/>
        <end position="69"/>
    </location>
</feature>
<dbReference type="Pfam" id="PF02397">
    <property type="entry name" value="Bac_transf"/>
    <property type="match status" value="1"/>
</dbReference>
<evidence type="ECO:0000259" key="7">
    <source>
        <dbReference type="Pfam" id="PF02397"/>
    </source>
</evidence>
<evidence type="ECO:0000256" key="1">
    <source>
        <dbReference type="ARBA" id="ARBA00004141"/>
    </source>
</evidence>
<sequence>MSPNKRIHFEISERKVLLRFFDIIAVLIGLYAVGYSFEFDYFKITKEYWFWSLILSLYLTVFGTIFELYNLKQSSKLDTTFKNIVLTVSITVLFYLLTPIVTPVLPDNRLQIIYFYLAIVGSIFLWRIAYTTFISSPRFYKRVLVLGEISNVENIVKTFSTSDPNYKIVGFINSDNTHKDSVKFTGLKEYKQEELQSVIKKEGISEIIIAINDSDSITPQIYSELTILLEQGFTIREYTQVFEEITKRVPVQFVGKDFYKYFPFSRSNQNKLYMFYHRGMDIFCSVIGILCGIILLPLVIIGNLIGNRGSLFYTQKRIGKHGKPFTIIKLRTMIKNAEKGGAKWADKNDSRVTSFGRFLRNTRLDEIPQFINILKGEMSIIGPRPERPFFVNELSKIIPFYETRHTVKPGLSGWAQVNSKYGSSIEDSLIKLQYDLFYIKHRSFFLDINIIVKTLNTMIYYRGQ</sequence>